<dbReference type="SUPFAM" id="SSF158446">
    <property type="entry name" value="IVS-encoded protein-like"/>
    <property type="match status" value="1"/>
</dbReference>
<dbReference type="InterPro" id="IPR012657">
    <property type="entry name" value="23S_rRNA-intervening_sequence"/>
</dbReference>
<proteinExistence type="predicted"/>
<dbReference type="InterPro" id="IPR036583">
    <property type="entry name" value="23S_rRNA_IVS_sf"/>
</dbReference>
<gene>
    <name evidence="1" type="ORF">COS21_03560</name>
</gene>
<dbReference type="PANTHER" id="PTHR38471">
    <property type="entry name" value="FOUR HELIX BUNDLE PROTEIN"/>
    <property type="match status" value="1"/>
</dbReference>
<dbReference type="Proteomes" id="UP000229030">
    <property type="component" value="Unassembled WGS sequence"/>
</dbReference>
<dbReference type="Gene3D" id="1.20.1440.60">
    <property type="entry name" value="23S rRNA-intervening sequence"/>
    <property type="match status" value="1"/>
</dbReference>
<dbReference type="NCBIfam" id="TIGR02436">
    <property type="entry name" value="four helix bundle protein"/>
    <property type="match status" value="1"/>
</dbReference>
<dbReference type="PANTHER" id="PTHR38471:SF2">
    <property type="entry name" value="FOUR HELIX BUNDLE PROTEIN"/>
    <property type="match status" value="1"/>
</dbReference>
<dbReference type="AlphaFoldDB" id="A0A2M7DD35"/>
<evidence type="ECO:0000313" key="2">
    <source>
        <dbReference type="Proteomes" id="UP000229030"/>
    </source>
</evidence>
<accession>A0A2M7DD35</accession>
<dbReference type="CDD" id="cd16377">
    <property type="entry name" value="23S_rRNA_IVP_like"/>
    <property type="match status" value="1"/>
</dbReference>
<sequence>MDFHVELKSSIHQYIKYIYKITKNFPKDELYGVTSQLRRAVLSIMLNYIEGFARRKGVDSKVYKNFLEIAYGSLKESEYLTYFSYTESYIIENDYKNLSQLANKIGGMLWGTISKI</sequence>
<dbReference type="EMBL" id="PETV01000095">
    <property type="protein sequence ID" value="PIV46771.1"/>
    <property type="molecule type" value="Genomic_DNA"/>
</dbReference>
<comment type="caution">
    <text evidence="1">The sequence shown here is derived from an EMBL/GenBank/DDBJ whole genome shotgun (WGS) entry which is preliminary data.</text>
</comment>
<reference evidence="2" key="1">
    <citation type="submission" date="2017-09" db="EMBL/GenBank/DDBJ databases">
        <title>Depth-based differentiation of microbial function through sediment-hosted aquifers and enrichment of novel symbionts in the deep terrestrial subsurface.</title>
        <authorList>
            <person name="Probst A.J."/>
            <person name="Ladd B."/>
            <person name="Jarett J.K."/>
            <person name="Geller-Mcgrath D.E."/>
            <person name="Sieber C.M.K."/>
            <person name="Emerson J.B."/>
            <person name="Anantharaman K."/>
            <person name="Thomas B.C."/>
            <person name="Malmstrom R."/>
            <person name="Stieglmeier M."/>
            <person name="Klingl A."/>
            <person name="Woyke T."/>
            <person name="Ryan C.M."/>
            <person name="Banfield J.F."/>
        </authorList>
    </citation>
    <scope>NUCLEOTIDE SEQUENCE [LARGE SCALE GENOMIC DNA]</scope>
</reference>
<name>A0A2M7DD35_9BACT</name>
<protein>
    <submittedName>
        <fullName evidence="1">Four helix bundle protein</fullName>
    </submittedName>
</protein>
<evidence type="ECO:0000313" key="1">
    <source>
        <dbReference type="EMBL" id="PIV46771.1"/>
    </source>
</evidence>
<organism evidence="1 2">
    <name type="scientific">bacterium (Candidatus Gribaldobacteria) CG02_land_8_20_14_3_00_41_15</name>
    <dbReference type="NCBI Taxonomy" id="2014270"/>
    <lineage>
        <taxon>Bacteria</taxon>
        <taxon>Candidatus Gribaldobacteria</taxon>
    </lineage>
</organism>
<dbReference type="Pfam" id="PF05635">
    <property type="entry name" value="23S_rRNA_IVP"/>
    <property type="match status" value="1"/>
</dbReference>